<sequence>MVEVDFCNWFIENDLLDKWFTVQQLDVSNYRTSDLRDGTKYSYRCRYYREYPLCRYEVQIYVPDNEFTMIKLMYKNAYGHEQRNVTDRLPSPVRESVNKYVTCQLTQGQIKNALSIDYRNIPLPINQIDILHWFDNWYIVPSSNPTITPAIWLQMYQMQQWQTFSDFIIWLKSCYLVSPLHSCTCPNGMKLYVCKHSFGLAMIFNIYEIKDKTRSELLGQRRGKGRSKKVKSALEF</sequence>
<dbReference type="GO" id="GO:0008270">
    <property type="term" value="F:zinc ion binding"/>
    <property type="evidence" value="ECO:0007669"/>
    <property type="project" value="UniProtKB-KW"/>
</dbReference>
<name>A0A819EHF2_9BILA</name>
<dbReference type="AlphaFoldDB" id="A0A819EHF2"/>
<organism evidence="3 4">
    <name type="scientific">Rotaria magnacalcarata</name>
    <dbReference type="NCBI Taxonomy" id="392030"/>
    <lineage>
        <taxon>Eukaryota</taxon>
        <taxon>Metazoa</taxon>
        <taxon>Spiralia</taxon>
        <taxon>Gnathifera</taxon>
        <taxon>Rotifera</taxon>
        <taxon>Eurotatoria</taxon>
        <taxon>Bdelloidea</taxon>
        <taxon>Philodinida</taxon>
        <taxon>Philodinidae</taxon>
        <taxon>Rotaria</taxon>
    </lineage>
</organism>
<accession>A0A819EHF2</accession>
<reference evidence="3" key="1">
    <citation type="submission" date="2021-02" db="EMBL/GenBank/DDBJ databases">
        <authorList>
            <person name="Nowell W R."/>
        </authorList>
    </citation>
    <scope>NUCLEOTIDE SEQUENCE</scope>
</reference>
<keyword evidence="1" id="KW-0479">Metal-binding</keyword>
<dbReference type="EMBL" id="CAJOBF010000663">
    <property type="protein sequence ID" value="CAF3851116.1"/>
    <property type="molecule type" value="Genomic_DNA"/>
</dbReference>
<evidence type="ECO:0000259" key="2">
    <source>
        <dbReference type="PROSITE" id="PS50966"/>
    </source>
</evidence>
<evidence type="ECO:0000313" key="3">
    <source>
        <dbReference type="EMBL" id="CAF3851116.1"/>
    </source>
</evidence>
<protein>
    <recommendedName>
        <fullName evidence="2">SWIM-type domain-containing protein</fullName>
    </recommendedName>
</protein>
<proteinExistence type="predicted"/>
<dbReference type="Proteomes" id="UP000663842">
    <property type="component" value="Unassembled WGS sequence"/>
</dbReference>
<feature type="domain" description="SWIM-type" evidence="2">
    <location>
        <begin position="175"/>
        <end position="205"/>
    </location>
</feature>
<dbReference type="PROSITE" id="PS50966">
    <property type="entry name" value="ZF_SWIM"/>
    <property type="match status" value="1"/>
</dbReference>
<gene>
    <name evidence="3" type="ORF">UXM345_LOCUS7831</name>
</gene>
<keyword evidence="1" id="KW-0862">Zinc</keyword>
<keyword evidence="1" id="KW-0863">Zinc-finger</keyword>
<evidence type="ECO:0000256" key="1">
    <source>
        <dbReference type="PROSITE-ProRule" id="PRU00325"/>
    </source>
</evidence>
<dbReference type="InterPro" id="IPR007527">
    <property type="entry name" value="Znf_SWIM"/>
</dbReference>
<comment type="caution">
    <text evidence="3">The sequence shown here is derived from an EMBL/GenBank/DDBJ whole genome shotgun (WGS) entry which is preliminary data.</text>
</comment>
<evidence type="ECO:0000313" key="4">
    <source>
        <dbReference type="Proteomes" id="UP000663842"/>
    </source>
</evidence>